<name>A0A165GMN0_EXIGL</name>
<evidence type="ECO:0008006" key="3">
    <source>
        <dbReference type="Google" id="ProtNLM"/>
    </source>
</evidence>
<dbReference type="Proteomes" id="UP000077266">
    <property type="component" value="Unassembled WGS sequence"/>
</dbReference>
<accession>A0A165GMN0</accession>
<dbReference type="InParanoid" id="A0A165GMN0"/>
<dbReference type="EMBL" id="KV426041">
    <property type="protein sequence ID" value="KZV90744.1"/>
    <property type="molecule type" value="Genomic_DNA"/>
</dbReference>
<dbReference type="InterPro" id="IPR032675">
    <property type="entry name" value="LRR_dom_sf"/>
</dbReference>
<dbReference type="Gene3D" id="3.80.10.10">
    <property type="entry name" value="Ribonuclease Inhibitor"/>
    <property type="match status" value="1"/>
</dbReference>
<evidence type="ECO:0000313" key="2">
    <source>
        <dbReference type="Proteomes" id="UP000077266"/>
    </source>
</evidence>
<dbReference type="Gene3D" id="1.20.1280.50">
    <property type="match status" value="1"/>
</dbReference>
<dbReference type="SUPFAM" id="SSF81383">
    <property type="entry name" value="F-box domain"/>
    <property type="match status" value="1"/>
</dbReference>
<dbReference type="AlphaFoldDB" id="A0A165GMN0"/>
<evidence type="ECO:0000313" key="1">
    <source>
        <dbReference type="EMBL" id="KZV90744.1"/>
    </source>
</evidence>
<dbReference type="SUPFAM" id="SSF52047">
    <property type="entry name" value="RNI-like"/>
    <property type="match status" value="1"/>
</dbReference>
<protein>
    <recommendedName>
        <fullName evidence="3">F-box domain-containing protein</fullName>
    </recommendedName>
</protein>
<gene>
    <name evidence="1" type="ORF">EXIGLDRAFT_837585</name>
</gene>
<reference evidence="1 2" key="1">
    <citation type="journal article" date="2016" name="Mol. Biol. Evol.">
        <title>Comparative Genomics of Early-Diverging Mushroom-Forming Fungi Provides Insights into the Origins of Lignocellulose Decay Capabilities.</title>
        <authorList>
            <person name="Nagy L.G."/>
            <person name="Riley R."/>
            <person name="Tritt A."/>
            <person name="Adam C."/>
            <person name="Daum C."/>
            <person name="Floudas D."/>
            <person name="Sun H."/>
            <person name="Yadav J.S."/>
            <person name="Pangilinan J."/>
            <person name="Larsson K.H."/>
            <person name="Matsuura K."/>
            <person name="Barry K."/>
            <person name="Labutti K."/>
            <person name="Kuo R."/>
            <person name="Ohm R.A."/>
            <person name="Bhattacharya S.S."/>
            <person name="Shirouzu T."/>
            <person name="Yoshinaga Y."/>
            <person name="Martin F.M."/>
            <person name="Grigoriev I.V."/>
            <person name="Hibbett D.S."/>
        </authorList>
    </citation>
    <scope>NUCLEOTIDE SEQUENCE [LARGE SCALE GENOMIC DNA]</scope>
    <source>
        <strain evidence="1 2">HHB12029</strain>
    </source>
</reference>
<keyword evidence="2" id="KW-1185">Reference proteome</keyword>
<organism evidence="1 2">
    <name type="scientific">Exidia glandulosa HHB12029</name>
    <dbReference type="NCBI Taxonomy" id="1314781"/>
    <lineage>
        <taxon>Eukaryota</taxon>
        <taxon>Fungi</taxon>
        <taxon>Dikarya</taxon>
        <taxon>Basidiomycota</taxon>
        <taxon>Agaricomycotina</taxon>
        <taxon>Agaricomycetes</taxon>
        <taxon>Auriculariales</taxon>
        <taxon>Exidiaceae</taxon>
        <taxon>Exidia</taxon>
    </lineage>
</organism>
<proteinExistence type="predicted"/>
<dbReference type="InterPro" id="IPR036047">
    <property type="entry name" value="F-box-like_dom_sf"/>
</dbReference>
<sequence>MIMTCGPDTHELIIGVPEEVVVITSERSNRSCDAQLAAGARIITLSHDVIRLIFYLLPLSGRISVSHVCAFWRWLAVNDSLLWTTLKGPPSIIPVLWSRAGSAAVDVSLTLWPTTIEDVLACLSAHLSRMRSLNISARGVERFVLDDEWQEMLNALRSSAPRLLRLRVDGPDIRMRGQAVFPSSALGEQGSASRLQELAVIRTTGLDLSLLPPSLTSLALGNSWADPRLTLRDLQTLFNQCPKLQNVWLSGTAQISYAELDDAPPQTVALQKLTLAGQMGSSYEDPLTQRILEYLSFRDIHSVDVYNAEADPGYGVLQDFEATSLSIYPRKYVISHYDIDVTDSRNRFRRVRSAGYVELLQFQEIWTSLVTLTISGDMSNLPRPPPPVPRLETLQIHYHRSRSWRTIDAIEPWRLDLDYDEAWHCPNLRTLEIVLGTTAEEAKKHSDKANPIELRARSIFWFVKGELPGGDVRRVFVRGDGFRVLSDQKSDEPLPFELVVDQNPCTIPMPDMEASFSGFD</sequence>